<evidence type="ECO:0000313" key="2">
    <source>
        <dbReference type="EMBL" id="QEX18038.1"/>
    </source>
</evidence>
<gene>
    <name evidence="2" type="ORF">FRZ44_33420</name>
</gene>
<keyword evidence="3" id="KW-1185">Reference proteome</keyword>
<evidence type="ECO:0000313" key="3">
    <source>
        <dbReference type="Proteomes" id="UP000326202"/>
    </source>
</evidence>
<dbReference type="EMBL" id="CP042906">
    <property type="protein sequence ID" value="QEX18038.1"/>
    <property type="molecule type" value="Genomic_DNA"/>
</dbReference>
<keyword evidence="1" id="KW-1133">Transmembrane helix</keyword>
<protein>
    <submittedName>
        <fullName evidence="2">Uncharacterized protein</fullName>
    </submittedName>
</protein>
<dbReference type="AlphaFoldDB" id="A0A5J6MKK3"/>
<accession>A0A5J6MKK3</accession>
<dbReference type="RefSeq" id="WP_151178237.1">
    <property type="nucleotide sequence ID" value="NZ_CP042906.1"/>
</dbReference>
<keyword evidence="1" id="KW-0812">Transmembrane</keyword>
<organism evidence="2 3">
    <name type="scientific">Hypericibacter terrae</name>
    <dbReference type="NCBI Taxonomy" id="2602015"/>
    <lineage>
        <taxon>Bacteria</taxon>
        <taxon>Pseudomonadati</taxon>
        <taxon>Pseudomonadota</taxon>
        <taxon>Alphaproteobacteria</taxon>
        <taxon>Rhodospirillales</taxon>
        <taxon>Dongiaceae</taxon>
        <taxon>Hypericibacter</taxon>
    </lineage>
</organism>
<dbReference type="Proteomes" id="UP000326202">
    <property type="component" value="Chromosome"/>
</dbReference>
<keyword evidence="1" id="KW-0472">Membrane</keyword>
<reference evidence="2 3" key="1">
    <citation type="submission" date="2019-08" db="EMBL/GenBank/DDBJ databases">
        <title>Hyperibacter terrae gen. nov., sp. nov. and Hyperibacter viscosus sp. nov., two new members in the family Rhodospirillaceae isolated from the rhizosphere of Hypericum perforatum.</title>
        <authorList>
            <person name="Noviana Z."/>
        </authorList>
    </citation>
    <scope>NUCLEOTIDE SEQUENCE [LARGE SCALE GENOMIC DNA]</scope>
    <source>
        <strain evidence="2 3">R5913</strain>
    </source>
</reference>
<proteinExistence type="predicted"/>
<evidence type="ECO:0000256" key="1">
    <source>
        <dbReference type="SAM" id="Phobius"/>
    </source>
</evidence>
<dbReference type="KEGG" id="htq:FRZ44_33420"/>
<feature type="transmembrane region" description="Helical" evidence="1">
    <location>
        <begin position="6"/>
        <end position="28"/>
    </location>
</feature>
<sequence>MLKSVFTAMVLAISVILPGFIVIAASVFPGSLRATELTRGTAHDAGVLYAYILGNAAILNKCSNIDMANEPIYEGVSLDYIKENASLMNKITNIFMAAAAAEGRDINSIVKEVRDRAVAIAQQLHDENPNAFLATCRNIPKMFSEHAGPFMHLRDRYPAEVQDIENWR</sequence>
<name>A0A5J6MKK3_9PROT</name>